<reference evidence="1 2" key="1">
    <citation type="submission" date="2018-09" db="EMBL/GenBank/DDBJ databases">
        <title>Molecular characterization of bacteriophage BH1 orginated from probiotic Lactobacillus rhamnosus Pen.</title>
        <authorList>
            <person name="Jarocki P."/>
            <person name="Podlesny M."/>
            <person name="Komon-Janczara E."/>
            <person name="Kholiavskyi O."/>
            <person name="Targonski Z."/>
        </authorList>
    </citation>
    <scope>NUCLEOTIDE SEQUENCE [LARGE SCALE GENOMIC DNA]</scope>
</reference>
<dbReference type="InterPro" id="IPR010982">
    <property type="entry name" value="Lambda_DNA-bd_dom_sf"/>
</dbReference>
<protein>
    <submittedName>
        <fullName evidence="1">Uncharacterized protein</fullName>
    </submittedName>
</protein>
<gene>
    <name evidence="1" type="ORF">BVL67_00050</name>
</gene>
<evidence type="ECO:0000313" key="1">
    <source>
        <dbReference type="EMBL" id="AYQ93265.1"/>
    </source>
</evidence>
<name>A0A3G3LKM4_9CAUD</name>
<evidence type="ECO:0000313" key="2">
    <source>
        <dbReference type="Proteomes" id="UP000274453"/>
    </source>
</evidence>
<dbReference type="GO" id="GO:0003677">
    <property type="term" value="F:DNA binding"/>
    <property type="evidence" value="ECO:0007669"/>
    <property type="project" value="InterPro"/>
</dbReference>
<dbReference type="Gene3D" id="1.10.260.40">
    <property type="entry name" value="lambda repressor-like DNA-binding domains"/>
    <property type="match status" value="1"/>
</dbReference>
<accession>A0A3G3LKM4</accession>
<proteinExistence type="predicted"/>
<dbReference type="SUPFAM" id="SSF47413">
    <property type="entry name" value="lambda repressor-like DNA-binding domains"/>
    <property type="match status" value="1"/>
</dbReference>
<dbReference type="EMBL" id="MH983004">
    <property type="protein sequence ID" value="AYQ93265.1"/>
    <property type="molecule type" value="Genomic_DNA"/>
</dbReference>
<organism evidence="1 2">
    <name type="scientific">Lactobacillus phage BH1</name>
    <dbReference type="NCBI Taxonomy" id="1932007"/>
    <lineage>
        <taxon>Viruses</taxon>
        <taxon>Duplodnaviria</taxon>
        <taxon>Heunggongvirae</taxon>
        <taxon>Uroviricota</taxon>
        <taxon>Caudoviricetes</taxon>
        <taxon>Behunavirus</taxon>
        <taxon>Behunavirus BH1</taxon>
    </lineage>
</organism>
<sequence>MKSKSNRVFQNNVRKNISDNHMLQKDYAKSIGITTRQLAHLLQDNNVSLAKLDDFSERAGIDPWELIRPPESK</sequence>
<dbReference type="Proteomes" id="UP000274453">
    <property type="component" value="Segment"/>
</dbReference>
<keyword evidence="2" id="KW-1185">Reference proteome</keyword>